<proteinExistence type="predicted"/>
<accession>A0A1X0QXG3</accession>
<dbReference type="Proteomes" id="UP000242414">
    <property type="component" value="Unassembled WGS sequence"/>
</dbReference>
<dbReference type="EMBL" id="KV921971">
    <property type="protein sequence ID" value="ORE04444.1"/>
    <property type="molecule type" value="Genomic_DNA"/>
</dbReference>
<dbReference type="OrthoDB" id="2279902at2759"/>
<organism evidence="1">
    <name type="scientific">Rhizopus microsporus var. microsporus</name>
    <dbReference type="NCBI Taxonomy" id="86635"/>
    <lineage>
        <taxon>Eukaryota</taxon>
        <taxon>Fungi</taxon>
        <taxon>Fungi incertae sedis</taxon>
        <taxon>Mucoromycota</taxon>
        <taxon>Mucoromycotina</taxon>
        <taxon>Mucoromycetes</taxon>
        <taxon>Mucorales</taxon>
        <taxon>Mucorineae</taxon>
        <taxon>Rhizopodaceae</taxon>
        <taxon>Rhizopus</taxon>
    </lineage>
</organism>
<reference evidence="1" key="1">
    <citation type="journal article" date="2016" name="Proc. Natl. Acad. Sci. U.S.A.">
        <title>Lipid metabolic changes in an early divergent fungus govern the establishment of a mutualistic symbiosis with endobacteria.</title>
        <authorList>
            <person name="Lastovetsky O.A."/>
            <person name="Gaspar M.L."/>
            <person name="Mondo S.J."/>
            <person name="LaButti K.M."/>
            <person name="Sandor L."/>
            <person name="Grigoriev I.V."/>
            <person name="Henry S.A."/>
            <person name="Pawlowska T.E."/>
        </authorList>
    </citation>
    <scope>NUCLEOTIDE SEQUENCE [LARGE SCALE GENOMIC DNA]</scope>
    <source>
        <strain evidence="1">ATCC 52814</strain>
    </source>
</reference>
<dbReference type="VEuPathDB" id="FungiDB:BCV72DRAFT_312881"/>
<feature type="non-terminal residue" evidence="1">
    <location>
        <position position="1"/>
    </location>
</feature>
<gene>
    <name evidence="1" type="ORF">BCV72DRAFT_312881</name>
</gene>
<name>A0A1X0QXG3_RHIZD</name>
<sequence length="215" mass="23754">KTDLDAHEACETYIHEVVNQEAGLLNTQSRKTSIAPNTSDLSLSDDAADTIPTDHGQVILVSTPDTILDDVRNAIPLQPWMHRGTKAAERVTSFKQAIARITTSKLLYIESSVHELLVLSNILLLCTNQHSPLFMSAFNEDLLDNLNKDLSAECMDHKADISDNACMKLARIIDNMNSKKLTKDDAEIELLMFVRSTCSLGQSLVRGISAAQDHH</sequence>
<dbReference type="AlphaFoldDB" id="A0A1X0QXG3"/>
<protein>
    <submittedName>
        <fullName evidence="1">Uncharacterized protein</fullName>
    </submittedName>
</protein>
<evidence type="ECO:0000313" key="1">
    <source>
        <dbReference type="EMBL" id="ORE04444.1"/>
    </source>
</evidence>